<comment type="caution">
    <text evidence="2">The sequence shown here is derived from an EMBL/GenBank/DDBJ whole genome shotgun (WGS) entry which is preliminary data.</text>
</comment>
<feature type="active site" evidence="1">
    <location>
        <position position="47"/>
    </location>
</feature>
<evidence type="ECO:0000313" key="3">
    <source>
        <dbReference type="Proteomes" id="UP000443843"/>
    </source>
</evidence>
<dbReference type="GO" id="GO:0016853">
    <property type="term" value="F:isomerase activity"/>
    <property type="evidence" value="ECO:0007669"/>
    <property type="project" value="UniProtKB-KW"/>
</dbReference>
<dbReference type="EMBL" id="WNXQ01000003">
    <property type="protein sequence ID" value="MWB77820.1"/>
    <property type="molecule type" value="Genomic_DNA"/>
</dbReference>
<dbReference type="Gene3D" id="3.10.310.10">
    <property type="entry name" value="Diaminopimelate Epimerase, Chain A, domain 1"/>
    <property type="match status" value="2"/>
</dbReference>
<organism evidence="2 3">
    <name type="scientific">Pseudooceanicola pacificus</name>
    <dbReference type="NCBI Taxonomy" id="2676438"/>
    <lineage>
        <taxon>Bacteria</taxon>
        <taxon>Pseudomonadati</taxon>
        <taxon>Pseudomonadota</taxon>
        <taxon>Alphaproteobacteria</taxon>
        <taxon>Rhodobacterales</taxon>
        <taxon>Paracoccaceae</taxon>
        <taxon>Pseudooceanicola</taxon>
    </lineage>
</organism>
<keyword evidence="3" id="KW-1185">Reference proteome</keyword>
<keyword evidence="2" id="KW-0413">Isomerase</keyword>
<dbReference type="PANTHER" id="PTHR13774">
    <property type="entry name" value="PHENAZINE BIOSYNTHESIS PROTEIN"/>
    <property type="match status" value="1"/>
</dbReference>
<dbReference type="GO" id="GO:0005737">
    <property type="term" value="C:cytoplasm"/>
    <property type="evidence" value="ECO:0007669"/>
    <property type="project" value="TreeGrafter"/>
</dbReference>
<name>A0A844WDM2_9RHOB</name>
<dbReference type="RefSeq" id="WP_160382078.1">
    <property type="nucleotide sequence ID" value="NZ_WNXQ01000003.1"/>
</dbReference>
<dbReference type="InterPro" id="IPR003719">
    <property type="entry name" value="Phenazine_PhzF-like"/>
</dbReference>
<dbReference type="AlphaFoldDB" id="A0A844WDM2"/>
<accession>A0A844WDM2</accession>
<reference evidence="2 3" key="1">
    <citation type="submission" date="2019-11" db="EMBL/GenBank/DDBJ databases">
        <title>Pseudooceanicola pacifica sp. nov., isolated from deep-sea sediment of the Pacific Ocean.</title>
        <authorList>
            <person name="Lyu L."/>
        </authorList>
    </citation>
    <scope>NUCLEOTIDE SEQUENCE [LARGE SCALE GENOMIC DNA]</scope>
    <source>
        <strain evidence="2 3">216_PA32_1</strain>
    </source>
</reference>
<gene>
    <name evidence="2" type="ORF">GLS40_07280</name>
</gene>
<dbReference type="NCBIfam" id="TIGR00654">
    <property type="entry name" value="PhzF_family"/>
    <property type="match status" value="1"/>
</dbReference>
<evidence type="ECO:0000313" key="2">
    <source>
        <dbReference type="EMBL" id="MWB77820.1"/>
    </source>
</evidence>
<dbReference type="Pfam" id="PF02567">
    <property type="entry name" value="PhzC-PhzF"/>
    <property type="match status" value="1"/>
</dbReference>
<protein>
    <submittedName>
        <fullName evidence="2">PhzF family phenazine biosynthesis isomerase</fullName>
    </submittedName>
</protein>
<dbReference type="SUPFAM" id="SSF54506">
    <property type="entry name" value="Diaminopimelate epimerase-like"/>
    <property type="match status" value="1"/>
</dbReference>
<evidence type="ECO:0000256" key="1">
    <source>
        <dbReference type="PIRSR" id="PIRSR016184-1"/>
    </source>
</evidence>
<dbReference type="PIRSF" id="PIRSF016184">
    <property type="entry name" value="PhzC_PhzF"/>
    <property type="match status" value="1"/>
</dbReference>
<sequence length="296" mass="31778">MASYEFDWVDAFTTVPMGGNPCVVVHGAADLPAADRIRLVRETRLSECAYLVPSETADFGARYYLATEEIPMAGHPTVATVASLLDRGLVTLSGGEAEFTLEVGAGILPIRVTQSGDAPPVITMKQFQPTFGAVHDRAEVADIFGLGARHLLDDPQTVSTGSAFCVMALRDHSVLRRARLDSTALAQWLERPSTDCRMIFLTVPQGVTEAGQTFSRLLIAPPGPAEDPFTGSATGCMAAYFWNRGHLEQPRFVAEQGYWMDRPGQALVEVLGPRKAPTGVLVGGSGCVLMRGQLTL</sequence>
<proteinExistence type="predicted"/>
<dbReference type="Proteomes" id="UP000443843">
    <property type="component" value="Unassembled WGS sequence"/>
</dbReference>